<reference evidence="2 3" key="1">
    <citation type="submission" date="2020-04" db="EMBL/GenBank/DDBJ databases">
        <title>Plant Genome Project.</title>
        <authorList>
            <person name="Zhang R.-G."/>
        </authorList>
    </citation>
    <scope>NUCLEOTIDE SEQUENCE [LARGE SCALE GENOMIC DNA]</scope>
    <source>
        <strain evidence="2">YNK0</strain>
        <tissue evidence="2">Leaf</tissue>
    </source>
</reference>
<dbReference type="EMBL" id="JABCRI010000006">
    <property type="protein sequence ID" value="KAF8404198.1"/>
    <property type="molecule type" value="Genomic_DNA"/>
</dbReference>
<evidence type="ECO:0000259" key="1">
    <source>
        <dbReference type="PROSITE" id="PS50162"/>
    </source>
</evidence>
<dbReference type="GO" id="GO:0033063">
    <property type="term" value="C:Rad51B-Rad51C-Rad51D-XRCC2 complex"/>
    <property type="evidence" value="ECO:0007669"/>
    <property type="project" value="InterPro"/>
</dbReference>
<dbReference type="GO" id="GO:0005524">
    <property type="term" value="F:ATP binding"/>
    <property type="evidence" value="ECO:0007669"/>
    <property type="project" value="InterPro"/>
</dbReference>
<dbReference type="AlphaFoldDB" id="A0A834ZFK7"/>
<accession>A0A834ZFK7</accession>
<evidence type="ECO:0000313" key="2">
    <source>
        <dbReference type="EMBL" id="KAF8404198.1"/>
    </source>
</evidence>
<evidence type="ECO:0000313" key="3">
    <source>
        <dbReference type="Proteomes" id="UP000655225"/>
    </source>
</evidence>
<dbReference type="PROSITE" id="PS50162">
    <property type="entry name" value="RECA_2"/>
    <property type="match status" value="1"/>
</dbReference>
<dbReference type="GO" id="GO:0000724">
    <property type="term" value="P:double-strand break repair via homologous recombination"/>
    <property type="evidence" value="ECO:0007669"/>
    <property type="project" value="InterPro"/>
</dbReference>
<dbReference type="PANTHER" id="PTHR46644">
    <property type="entry name" value="DNA REPAIR PROTEIN XRCC2"/>
    <property type="match status" value="1"/>
</dbReference>
<dbReference type="OMA" id="NIHLELH"/>
<dbReference type="InterPro" id="IPR020588">
    <property type="entry name" value="RecA_ATP-bd"/>
</dbReference>
<organism evidence="2 3">
    <name type="scientific">Tetracentron sinense</name>
    <name type="common">Spur-leaf</name>
    <dbReference type="NCBI Taxonomy" id="13715"/>
    <lineage>
        <taxon>Eukaryota</taxon>
        <taxon>Viridiplantae</taxon>
        <taxon>Streptophyta</taxon>
        <taxon>Embryophyta</taxon>
        <taxon>Tracheophyta</taxon>
        <taxon>Spermatophyta</taxon>
        <taxon>Magnoliopsida</taxon>
        <taxon>Trochodendrales</taxon>
        <taxon>Trochodendraceae</taxon>
        <taxon>Tetracentron</taxon>
    </lineage>
</organism>
<dbReference type="OrthoDB" id="420422at2759"/>
<gene>
    <name evidence="2" type="ORF">HHK36_009081</name>
</gene>
<name>A0A834ZFK7_TETSI</name>
<dbReference type="InterPro" id="IPR027417">
    <property type="entry name" value="P-loop_NTPase"/>
</dbReference>
<comment type="caution">
    <text evidence="2">The sequence shown here is derived from an EMBL/GenBank/DDBJ whole genome shotgun (WGS) entry which is preliminary data.</text>
</comment>
<protein>
    <recommendedName>
        <fullName evidence="1">RecA family profile 1 domain-containing protein</fullName>
    </recommendedName>
</protein>
<proteinExistence type="predicted"/>
<dbReference type="InterPro" id="IPR030547">
    <property type="entry name" value="XRCC2"/>
</dbReference>
<dbReference type="GO" id="GO:0005657">
    <property type="term" value="C:replication fork"/>
    <property type="evidence" value="ECO:0007669"/>
    <property type="project" value="InterPro"/>
</dbReference>
<dbReference type="SUPFAM" id="SSF52540">
    <property type="entry name" value="P-loop containing nucleoside triphosphate hydrolases"/>
    <property type="match status" value="1"/>
</dbReference>
<dbReference type="PANTHER" id="PTHR46644:SF2">
    <property type="entry name" value="DNA REPAIR PROTEIN XRCC2"/>
    <property type="match status" value="1"/>
</dbReference>
<dbReference type="GO" id="GO:0140664">
    <property type="term" value="F:ATP-dependent DNA damage sensor activity"/>
    <property type="evidence" value="ECO:0007669"/>
    <property type="project" value="InterPro"/>
</dbReference>
<dbReference type="Proteomes" id="UP000655225">
    <property type="component" value="Unassembled WGS sequence"/>
</dbReference>
<dbReference type="Gene3D" id="3.40.50.300">
    <property type="entry name" value="P-loop containing nucleotide triphosphate hydrolases"/>
    <property type="match status" value="1"/>
</dbReference>
<sequence length="206" mass="23919">MTLKEWINGDESAKEMLARVLTERPFLLLPPLHRVPLRVGNVVEIVGPSPSAKTEILIQAAISCILPKEWSGVHYGGLEHLVMYIDLDCRFDILRLSQSLKNHLMEVNRSSNKINWELNEGVHKDDTAKTPTTHSDEELFVACMRRFFYVRCYDSFEFLAILKNLMEENVKKRTIDSVSFILLDYRHYVIDFKRKVKHMVLVSISL</sequence>
<dbReference type="GO" id="GO:0003677">
    <property type="term" value="F:DNA binding"/>
    <property type="evidence" value="ECO:0007669"/>
    <property type="project" value="InterPro"/>
</dbReference>
<keyword evidence="3" id="KW-1185">Reference proteome</keyword>
<feature type="domain" description="RecA family profile 1" evidence="1">
    <location>
        <begin position="17"/>
        <end position="206"/>
    </location>
</feature>